<protein>
    <submittedName>
        <fullName evidence="1">Uncharacterized protein</fullName>
    </submittedName>
</protein>
<dbReference type="RefSeq" id="WP_044179983.1">
    <property type="nucleotide sequence ID" value="NZ_SRHD01000006.1"/>
</dbReference>
<proteinExistence type="predicted"/>
<dbReference type="AlphaFoldDB" id="A0AAD1CJ98"/>
<gene>
    <name evidence="1" type="ORF">PDPUS_2_00613</name>
</gene>
<accession>A0AAD1CJ98</accession>
<evidence type="ECO:0000313" key="1">
    <source>
        <dbReference type="EMBL" id="BAX55199.1"/>
    </source>
</evidence>
<dbReference type="Proteomes" id="UP000218676">
    <property type="component" value="Chromosome 2"/>
</dbReference>
<organism evidence="1 2">
    <name type="scientific">Photobacterium damsela subsp. piscicida</name>
    <name type="common">Pasteurella piscicida</name>
    <dbReference type="NCBI Taxonomy" id="38294"/>
    <lineage>
        <taxon>Bacteria</taxon>
        <taxon>Pseudomonadati</taxon>
        <taxon>Pseudomonadota</taxon>
        <taxon>Gammaproteobacteria</taxon>
        <taxon>Vibrionales</taxon>
        <taxon>Vibrionaceae</taxon>
        <taxon>Photobacterium</taxon>
    </lineage>
</organism>
<reference evidence="2" key="1">
    <citation type="submission" date="2017-05" db="EMBL/GenBank/DDBJ databases">
        <title>Whole genome sequence of fish pathogenic bacteria, Photobacterium damselae subsp. piscicida, strain 91-197, isolated from hybrid striped bass (Morone sp.) in USA.</title>
        <authorList>
            <person name="Teru Y."/>
            <person name="Hikima J."/>
            <person name="Kono T."/>
            <person name="Sakai M."/>
            <person name="Takano T."/>
            <person name="Hawke J.P."/>
            <person name="Takeyama H."/>
            <person name="Aoki T."/>
        </authorList>
    </citation>
    <scope>NUCLEOTIDE SEQUENCE [LARGE SCALE GENOMIC DNA]</scope>
    <source>
        <strain evidence="2">91-197</strain>
    </source>
</reference>
<evidence type="ECO:0000313" key="2">
    <source>
        <dbReference type="Proteomes" id="UP000218676"/>
    </source>
</evidence>
<dbReference type="EMBL" id="AP018046">
    <property type="protein sequence ID" value="BAX55199.1"/>
    <property type="molecule type" value="Genomic_DNA"/>
</dbReference>
<sequence>MNSIYNSSASITRYSEKDFISAFSCCTACESEWDDIVVEVNGSIRSSIPFHRDQMPEIEDINLSL</sequence>
<name>A0AAD1CJ98_PHODP</name>